<accession>A0A2S5SVZ5</accession>
<dbReference type="OrthoDB" id="5294844at2"/>
<dbReference type="InterPro" id="IPR050509">
    <property type="entry name" value="CoA-transferase_III"/>
</dbReference>
<protein>
    <submittedName>
        <fullName evidence="1">Carnitine dehydratase</fullName>
    </submittedName>
</protein>
<proteinExistence type="predicted"/>
<reference evidence="1 2" key="1">
    <citation type="submission" date="2018-02" db="EMBL/GenBank/DDBJ databases">
        <title>Reclassifiation of [Polyangium] brachysporum DSM 7029 as Guopingzhaonella breviflexa gen. nov., sp. nov., a member of the family Comamonadaceae.</title>
        <authorList>
            <person name="Tang B."/>
        </authorList>
    </citation>
    <scope>NUCLEOTIDE SEQUENCE [LARGE SCALE GENOMIC DNA]</scope>
    <source>
        <strain evidence="1 2">BCRC 80649</strain>
    </source>
</reference>
<dbReference type="EMBL" id="PSNX01000004">
    <property type="protein sequence ID" value="PPE66933.1"/>
    <property type="molecule type" value="Genomic_DNA"/>
</dbReference>
<evidence type="ECO:0000313" key="2">
    <source>
        <dbReference type="Proteomes" id="UP000238605"/>
    </source>
</evidence>
<dbReference type="PANTHER" id="PTHR48228:SF5">
    <property type="entry name" value="ALPHA-METHYLACYL-COA RACEMASE"/>
    <property type="match status" value="1"/>
</dbReference>
<name>A0A2S5SVZ5_9BURK</name>
<sequence>MAARGPFRVSEAADDLPLVGVRVLDLTRLLPGPFATLHLRRLGADVLKIEAPGSGDDARAMMRSAEDVALGRPSLFFRLLNEGKRLHRIDLAQPAGREELLALARDADVLVEGFRPGVMDKLGVGWPVLQAANPRLVMASISGYGQTGPFARKAGHDLNYIGYAGVLDQIATREGELAIPNFQIGDLFGGTQAAVSGILAALLSAQRTGRGRHVDVSMTHVVHEHNLLARLAVEASGRSPAPGQDLLTGGVPCYNVYRTGDGRWMAVGALELKFWRAACEVLGHPEWGERHWSLGQAVGGEDAMALREAVAAVFATRSQAEWTAAFEAADCCVSPVLRMDEAMRHPLFHQ</sequence>
<dbReference type="GO" id="GO:0003824">
    <property type="term" value="F:catalytic activity"/>
    <property type="evidence" value="ECO:0007669"/>
    <property type="project" value="InterPro"/>
</dbReference>
<dbReference type="SUPFAM" id="SSF89796">
    <property type="entry name" value="CoA-transferase family III (CaiB/BaiF)"/>
    <property type="match status" value="1"/>
</dbReference>
<dbReference type="Pfam" id="PF02515">
    <property type="entry name" value="CoA_transf_3"/>
    <property type="match status" value="1"/>
</dbReference>
<gene>
    <name evidence="1" type="ORF">C1704_05595</name>
</gene>
<dbReference type="InterPro" id="IPR044855">
    <property type="entry name" value="CoA-Trfase_III_dom3_sf"/>
</dbReference>
<evidence type="ECO:0000313" key="1">
    <source>
        <dbReference type="EMBL" id="PPE66933.1"/>
    </source>
</evidence>
<dbReference type="InterPro" id="IPR003673">
    <property type="entry name" value="CoA-Trfase_fam_III"/>
</dbReference>
<organism evidence="1 2">
    <name type="scientific">Caldimonas caldifontis</name>
    <dbReference type="NCBI Taxonomy" id="1452508"/>
    <lineage>
        <taxon>Bacteria</taxon>
        <taxon>Pseudomonadati</taxon>
        <taxon>Pseudomonadota</taxon>
        <taxon>Betaproteobacteria</taxon>
        <taxon>Burkholderiales</taxon>
        <taxon>Sphaerotilaceae</taxon>
        <taxon>Caldimonas</taxon>
    </lineage>
</organism>
<dbReference type="Proteomes" id="UP000238605">
    <property type="component" value="Unassembled WGS sequence"/>
</dbReference>
<dbReference type="PANTHER" id="PTHR48228">
    <property type="entry name" value="SUCCINYL-COA--D-CITRAMALATE COA-TRANSFERASE"/>
    <property type="match status" value="1"/>
</dbReference>
<dbReference type="AlphaFoldDB" id="A0A2S5SVZ5"/>
<keyword evidence="2" id="KW-1185">Reference proteome</keyword>
<dbReference type="InterPro" id="IPR023606">
    <property type="entry name" value="CoA-Trfase_III_dom_1_sf"/>
</dbReference>
<dbReference type="Gene3D" id="3.40.50.10540">
    <property type="entry name" value="Crotonobetainyl-coa:carnitine coa-transferase, domain 1"/>
    <property type="match status" value="1"/>
</dbReference>
<dbReference type="Gene3D" id="3.30.1540.10">
    <property type="entry name" value="formyl-coa transferase, domain 3"/>
    <property type="match status" value="1"/>
</dbReference>
<comment type="caution">
    <text evidence="1">The sequence shown here is derived from an EMBL/GenBank/DDBJ whole genome shotgun (WGS) entry which is preliminary data.</text>
</comment>